<dbReference type="EMBL" id="LABZ01000013">
    <property type="protein sequence ID" value="KMO44615.1"/>
    <property type="molecule type" value="Genomic_DNA"/>
</dbReference>
<dbReference type="PATRIC" id="fig|1187852.3.peg.1125"/>
<evidence type="ECO:0008006" key="3">
    <source>
        <dbReference type="Google" id="ProtNLM"/>
    </source>
</evidence>
<dbReference type="Proteomes" id="UP000036449">
    <property type="component" value="Unassembled WGS sequence"/>
</dbReference>
<organism evidence="1 2">
    <name type="scientific">Methylobacterium tarhaniae</name>
    <dbReference type="NCBI Taxonomy" id="1187852"/>
    <lineage>
        <taxon>Bacteria</taxon>
        <taxon>Pseudomonadati</taxon>
        <taxon>Pseudomonadota</taxon>
        <taxon>Alphaproteobacteria</taxon>
        <taxon>Hyphomicrobiales</taxon>
        <taxon>Methylobacteriaceae</taxon>
        <taxon>Methylobacterium</taxon>
    </lineage>
</organism>
<gene>
    <name evidence="1" type="ORF">VQ03_02330</name>
</gene>
<evidence type="ECO:0000313" key="2">
    <source>
        <dbReference type="Proteomes" id="UP000036449"/>
    </source>
</evidence>
<proteinExistence type="predicted"/>
<protein>
    <recommendedName>
        <fullName evidence="3">Transposase</fullName>
    </recommendedName>
</protein>
<dbReference type="RefSeq" id="WP_048449241.1">
    <property type="nucleotide sequence ID" value="NZ_LABZ01000013.1"/>
</dbReference>
<evidence type="ECO:0000313" key="1">
    <source>
        <dbReference type="EMBL" id="KMO44615.1"/>
    </source>
</evidence>
<sequence>MKALVERAEFWIGFDQVADLRLDRAAVEAALAPPWSTSPVEGQSNRVKTLKRTMYGRAKLDLLRARMLAA</sequence>
<dbReference type="AlphaFoldDB" id="A0A0J6TBF1"/>
<reference evidence="1 2" key="1">
    <citation type="submission" date="2015-03" db="EMBL/GenBank/DDBJ databases">
        <title>Genome sequencing of Methylobacterium tarhaniae DSM 25844.</title>
        <authorList>
            <person name="Chaudhry V."/>
            <person name="Patil P.B."/>
        </authorList>
    </citation>
    <scope>NUCLEOTIDE SEQUENCE [LARGE SCALE GENOMIC DNA]</scope>
    <source>
        <strain evidence="1 2">DSM 25844</strain>
    </source>
</reference>
<accession>A0A0J6TBF1</accession>
<keyword evidence="2" id="KW-1185">Reference proteome</keyword>
<name>A0A0J6TBF1_9HYPH</name>
<comment type="caution">
    <text evidence="1">The sequence shown here is derived from an EMBL/GenBank/DDBJ whole genome shotgun (WGS) entry which is preliminary data.</text>
</comment>